<evidence type="ECO:0000313" key="1">
    <source>
        <dbReference type="EMBL" id="OIW23021.1"/>
    </source>
</evidence>
<dbReference type="Proteomes" id="UP000182658">
    <property type="component" value="Unassembled WGS sequence"/>
</dbReference>
<protein>
    <submittedName>
        <fullName evidence="1">FAD/NAD(P)-binding domain-containing protein</fullName>
    </submittedName>
</protein>
<dbReference type="PANTHER" id="PTHR38663">
    <property type="match status" value="1"/>
</dbReference>
<dbReference type="SUPFAM" id="SSF51905">
    <property type="entry name" value="FAD/NAD(P)-binding domain"/>
    <property type="match status" value="1"/>
</dbReference>
<name>A0A1J7I6E9_9PEZI</name>
<proteinExistence type="predicted"/>
<accession>A0A1J7I6E9</accession>
<keyword evidence="2" id="KW-1185">Reference proteome</keyword>
<dbReference type="InterPro" id="IPR036188">
    <property type="entry name" value="FAD/NAD-bd_sf"/>
</dbReference>
<reference evidence="1 2" key="1">
    <citation type="submission" date="2016-10" db="EMBL/GenBank/DDBJ databases">
        <title>Draft genome sequence of Coniochaeta ligniaria NRRL30616, a lignocellulolytic fungus for bioabatement of inhibitors in plant biomass hydrolysates.</title>
        <authorList>
            <consortium name="DOE Joint Genome Institute"/>
            <person name="Jimenez D.J."/>
            <person name="Hector R.E."/>
            <person name="Riley R."/>
            <person name="Sun H."/>
            <person name="Grigoriev I.V."/>
            <person name="Van Elsas J.D."/>
            <person name="Nichols N.N."/>
        </authorList>
    </citation>
    <scope>NUCLEOTIDE SEQUENCE [LARGE SCALE GENOMIC DNA]</scope>
    <source>
        <strain evidence="1 2">NRRL 30616</strain>
    </source>
</reference>
<gene>
    <name evidence="1" type="ORF">CONLIGDRAFT_674737</name>
</gene>
<dbReference type="EMBL" id="KV875109">
    <property type="protein sequence ID" value="OIW23021.1"/>
    <property type="molecule type" value="Genomic_DNA"/>
</dbReference>
<dbReference type="PANTHER" id="PTHR38663:SF1">
    <property type="entry name" value="L-ORNITHINE N(5)-MONOOXYGENASE"/>
    <property type="match status" value="1"/>
</dbReference>
<dbReference type="OrthoDB" id="76038at2759"/>
<organism evidence="1 2">
    <name type="scientific">Coniochaeta ligniaria NRRL 30616</name>
    <dbReference type="NCBI Taxonomy" id="1408157"/>
    <lineage>
        <taxon>Eukaryota</taxon>
        <taxon>Fungi</taxon>
        <taxon>Dikarya</taxon>
        <taxon>Ascomycota</taxon>
        <taxon>Pezizomycotina</taxon>
        <taxon>Sordariomycetes</taxon>
        <taxon>Sordariomycetidae</taxon>
        <taxon>Coniochaetales</taxon>
        <taxon>Coniochaetaceae</taxon>
        <taxon>Coniochaeta</taxon>
    </lineage>
</organism>
<dbReference type="AlphaFoldDB" id="A0A1J7I6E9"/>
<sequence>MAECTTPPHPSHHTQSEHPDIRDVIIIGGGPSGLAVAARLRENTPAAIFTDEEHRRYQWLQRYGDAVTVKHVKSGGTSRRARIVDPPGLDVVCLDANHDEWLGRWNKVFASYDIQHLRSPLFWHLDPKDRDALLAHAYEHCREDELLEIRHCVGKEISKHIRKKRSRRGGAQHAPVELNERERNDYFNPSQSLFSDHCRAVIDRYDLAQGIIRKESVHDISFGVVNGKSLNDERLFTVTTDQTRRYARIVVLAVGPANEATIPRFPSVPAASSSRPYPQSCHSTQIEQFPDPIIQDKISRGQETNILIVGGGLTSAQLADLAVRRGVTTVWLIMRGACRVKPFDVDLKWMGKYRNVEQAAFWSADSEDERLQMLRAARGGGSITPLFHRKLKEHIANGRVELRTNTVLADARFEEGDEQSGQSGGRWTVKTEPATENLPRFDYMYFATGVVPDVSALPYLRTMMETHPIPVLGGLPVLHEQLMWKEEVPLFVTGRLAALRLGPSAPNLGGAKMGAERIALAVREIIPRHLEGSRRDSGVSMGEQNEWHDYVSGQGNKYGCLAQDCDL</sequence>
<dbReference type="STRING" id="1408157.A0A1J7I6E9"/>
<evidence type="ECO:0000313" key="2">
    <source>
        <dbReference type="Proteomes" id="UP000182658"/>
    </source>
</evidence>
<dbReference type="InParanoid" id="A0A1J7I6E9"/>
<dbReference type="Gene3D" id="3.50.50.60">
    <property type="entry name" value="FAD/NAD(P)-binding domain"/>
    <property type="match status" value="2"/>
</dbReference>